<dbReference type="PANTHER" id="PTHR32089">
    <property type="entry name" value="METHYL-ACCEPTING CHEMOTAXIS PROTEIN MCPB"/>
    <property type="match status" value="1"/>
</dbReference>
<dbReference type="AlphaFoldDB" id="A0A845L347"/>
<dbReference type="GO" id="GO:0006935">
    <property type="term" value="P:chemotaxis"/>
    <property type="evidence" value="ECO:0007669"/>
    <property type="project" value="InterPro"/>
</dbReference>
<dbReference type="PANTHER" id="PTHR32089:SF112">
    <property type="entry name" value="LYSOZYME-LIKE PROTEIN-RELATED"/>
    <property type="match status" value="1"/>
</dbReference>
<feature type="domain" description="Methyl-accepting transducer" evidence="5">
    <location>
        <begin position="156"/>
        <end position="367"/>
    </location>
</feature>
<dbReference type="Pfam" id="PF00015">
    <property type="entry name" value="MCPsignal"/>
    <property type="match status" value="1"/>
</dbReference>
<dbReference type="GO" id="GO:0004888">
    <property type="term" value="F:transmembrane signaling receptor activity"/>
    <property type="evidence" value="ECO:0007669"/>
    <property type="project" value="InterPro"/>
</dbReference>
<reference evidence="6 7" key="1">
    <citation type="submission" date="2020-01" db="EMBL/GenBank/DDBJ databases">
        <title>Whole-genome sequence of Heliobacterium undosum DSM 13378.</title>
        <authorList>
            <person name="Kyndt J.A."/>
            <person name="Meyer T.E."/>
        </authorList>
    </citation>
    <scope>NUCLEOTIDE SEQUENCE [LARGE SCALE GENOMIC DNA]</scope>
    <source>
        <strain evidence="6 7">DSM 13378</strain>
    </source>
</reference>
<evidence type="ECO:0000256" key="4">
    <source>
        <dbReference type="SAM" id="MobiDB-lite"/>
    </source>
</evidence>
<dbReference type="InterPro" id="IPR000644">
    <property type="entry name" value="CBS_dom"/>
</dbReference>
<dbReference type="InterPro" id="IPR004089">
    <property type="entry name" value="MCPsignal_dom"/>
</dbReference>
<dbReference type="PRINTS" id="PR00260">
    <property type="entry name" value="CHEMTRNSDUCR"/>
</dbReference>
<dbReference type="GO" id="GO:0007165">
    <property type="term" value="P:signal transduction"/>
    <property type="evidence" value="ECO:0007669"/>
    <property type="project" value="UniProtKB-KW"/>
</dbReference>
<organism evidence="6 7">
    <name type="scientific">Heliomicrobium undosum</name>
    <dbReference type="NCBI Taxonomy" id="121734"/>
    <lineage>
        <taxon>Bacteria</taxon>
        <taxon>Bacillati</taxon>
        <taxon>Bacillota</taxon>
        <taxon>Clostridia</taxon>
        <taxon>Eubacteriales</taxon>
        <taxon>Heliobacteriaceae</taxon>
        <taxon>Heliomicrobium</taxon>
    </lineage>
</organism>
<evidence type="ECO:0000256" key="1">
    <source>
        <dbReference type="ARBA" id="ARBA00023224"/>
    </source>
</evidence>
<dbReference type="InterPro" id="IPR004090">
    <property type="entry name" value="Chemotax_Me-accpt_rcpt"/>
</dbReference>
<name>A0A845L347_9FIRM</name>
<protein>
    <recommendedName>
        <fullName evidence="5">Methyl-accepting transducer domain-containing protein</fullName>
    </recommendedName>
</protein>
<dbReference type="RefSeq" id="WP_161255533.1">
    <property type="nucleotide sequence ID" value="NZ_WXEY01000003.1"/>
</dbReference>
<evidence type="ECO:0000313" key="6">
    <source>
        <dbReference type="EMBL" id="MZP28990.1"/>
    </source>
</evidence>
<comment type="similarity">
    <text evidence="2">Belongs to the methyl-accepting chemotaxis (MCP) protein family.</text>
</comment>
<dbReference type="PROSITE" id="PS50111">
    <property type="entry name" value="CHEMOTAXIS_TRANSDUC_2"/>
    <property type="match status" value="1"/>
</dbReference>
<dbReference type="Gene3D" id="3.10.580.10">
    <property type="entry name" value="CBS-domain"/>
    <property type="match status" value="1"/>
</dbReference>
<keyword evidence="1 3" id="KW-0807">Transducer</keyword>
<evidence type="ECO:0000313" key="7">
    <source>
        <dbReference type="Proteomes" id="UP000463470"/>
    </source>
</evidence>
<evidence type="ECO:0000256" key="2">
    <source>
        <dbReference type="ARBA" id="ARBA00029447"/>
    </source>
</evidence>
<accession>A0A845L347</accession>
<dbReference type="InterPro" id="IPR046342">
    <property type="entry name" value="CBS_dom_sf"/>
</dbReference>
<comment type="caution">
    <text evidence="6">The sequence shown here is derived from an EMBL/GenBank/DDBJ whole genome shotgun (WGS) entry which is preliminary data.</text>
</comment>
<evidence type="ECO:0000256" key="3">
    <source>
        <dbReference type="PROSITE-ProRule" id="PRU00284"/>
    </source>
</evidence>
<keyword evidence="7" id="KW-1185">Reference proteome</keyword>
<dbReference type="GO" id="GO:0016020">
    <property type="term" value="C:membrane"/>
    <property type="evidence" value="ECO:0007669"/>
    <property type="project" value="InterPro"/>
</dbReference>
<dbReference type="EMBL" id="WXEY01000003">
    <property type="protein sequence ID" value="MZP28990.1"/>
    <property type="molecule type" value="Genomic_DNA"/>
</dbReference>
<proteinExistence type="inferred from homology"/>
<gene>
    <name evidence="6" type="ORF">GTO91_04605</name>
</gene>
<dbReference type="Gene3D" id="1.10.287.950">
    <property type="entry name" value="Methyl-accepting chemotaxis protein"/>
    <property type="match status" value="1"/>
</dbReference>
<feature type="region of interest" description="Disordered" evidence="4">
    <location>
        <begin position="377"/>
        <end position="406"/>
    </location>
</feature>
<dbReference type="SMART" id="SM00283">
    <property type="entry name" value="MA"/>
    <property type="match status" value="1"/>
</dbReference>
<evidence type="ECO:0000259" key="5">
    <source>
        <dbReference type="PROSITE" id="PS50111"/>
    </source>
</evidence>
<dbReference type="Pfam" id="PF00571">
    <property type="entry name" value="CBS"/>
    <property type="match status" value="1"/>
</dbReference>
<dbReference type="OrthoDB" id="2542987at2"/>
<dbReference type="SUPFAM" id="SSF54631">
    <property type="entry name" value="CBS-domain pair"/>
    <property type="match status" value="1"/>
</dbReference>
<dbReference type="SUPFAM" id="SSF58104">
    <property type="entry name" value="Methyl-accepting chemotaxis protein (MCP) signaling domain"/>
    <property type="match status" value="1"/>
</dbReference>
<dbReference type="Proteomes" id="UP000463470">
    <property type="component" value="Unassembled WGS sequence"/>
</dbReference>
<sequence>MQSTVAEKELSVTRSIAALPIGRFAEPVQMMEQHLKTRFVADFFEKSPHSHCVVIVEGNRPVGLLMKDKFFAHLGKRYGVSVYYDRPVRLIMEKAFTAVDAAMKVESVCKLATQRSADNLYDSMVITERGNCVGIVTIKTLLDLTTGNQVELARGQADVLAKTSEMIANIADMAQEIEVNTGHARENAQKMRLSVVDGRQAIDETVEVMATIGQAVTCQTEIIQTLETYSRRIAPISRVIGKLAEQTNLLALNASIEAARAGEYGLGFAVVAEEVKKLADETNESARNISALIGRMLPVIADAVRMANDSRERTEQGMAVAGRAGEQLNEIFAAIDNTGEHVESFYDLSGEISASSAHLLRVIQFLAQQAKATAGLESDVENSAAAMPPRRHEASRRGNPWAPSIC</sequence>